<name>A0A8H8U8Q9_9HELO</name>
<keyword evidence="7" id="KW-0560">Oxidoreductase</keyword>
<comment type="cofactor">
    <cofactor evidence="1 5">
        <name>heme</name>
        <dbReference type="ChEBI" id="CHEBI:30413"/>
    </cofactor>
</comment>
<dbReference type="GO" id="GO:0004497">
    <property type="term" value="F:monooxygenase activity"/>
    <property type="evidence" value="ECO:0007669"/>
    <property type="project" value="UniProtKB-KW"/>
</dbReference>
<gene>
    <name evidence="7" type="primary">stcB_1</name>
    <name evidence="7" type="ORF">LSUB1_G005582</name>
</gene>
<dbReference type="GO" id="GO:0020037">
    <property type="term" value="F:heme binding"/>
    <property type="evidence" value="ECO:0007669"/>
    <property type="project" value="InterPro"/>
</dbReference>
<reference evidence="7 8" key="1">
    <citation type="submission" date="2018-05" db="EMBL/GenBank/DDBJ databases">
        <title>Genome sequencing and assembly of the regulated plant pathogen Lachnellula willkommii and related sister species for the development of diagnostic species identification markers.</title>
        <authorList>
            <person name="Giroux E."/>
            <person name="Bilodeau G."/>
        </authorList>
    </citation>
    <scope>NUCLEOTIDE SEQUENCE [LARGE SCALE GENOMIC DNA]</scope>
    <source>
        <strain evidence="7 8">CBS 197.66</strain>
    </source>
</reference>
<evidence type="ECO:0000256" key="4">
    <source>
        <dbReference type="ARBA" id="ARBA00023004"/>
    </source>
</evidence>
<comment type="similarity">
    <text evidence="2">Belongs to the cytochrome P450 family.</text>
</comment>
<keyword evidence="6" id="KW-0812">Transmembrane</keyword>
<dbReference type="PANTHER" id="PTHR24305">
    <property type="entry name" value="CYTOCHROME P450"/>
    <property type="match status" value="1"/>
</dbReference>
<proteinExistence type="inferred from homology"/>
<dbReference type="PRINTS" id="PR00465">
    <property type="entry name" value="EP450IV"/>
</dbReference>
<evidence type="ECO:0000256" key="5">
    <source>
        <dbReference type="PIRSR" id="PIRSR602403-1"/>
    </source>
</evidence>
<evidence type="ECO:0000256" key="2">
    <source>
        <dbReference type="ARBA" id="ARBA00010617"/>
    </source>
</evidence>
<feature type="transmembrane region" description="Helical" evidence="6">
    <location>
        <begin position="439"/>
        <end position="460"/>
    </location>
</feature>
<keyword evidence="6" id="KW-0472">Membrane</keyword>
<accession>A0A8H8U8Q9</accession>
<dbReference type="GO" id="GO:0005506">
    <property type="term" value="F:iron ion binding"/>
    <property type="evidence" value="ECO:0007669"/>
    <property type="project" value="InterPro"/>
</dbReference>
<dbReference type="AlphaFoldDB" id="A0A8H8U8Q9"/>
<keyword evidence="6" id="KW-1133">Transmembrane helix</keyword>
<sequence length="462" mass="53122">MIQVVSQIIASFLLVVVSRLAYLAYFSPLSNIPNAHFTSPFTGAWLIYQKFKGHENRTRLSAHEKLGPVVRLGPNEISINHMDYVCELFNDKSFTKTNWYPNGFRGWKSPILASLTDPELHSRRRQLMATRYTNNSLQKSAQLHTILESRVSGIFREELRIWASTVATVDIFQKSKACLMDIITAWLYGIDHGTNFITEIDEERTWSTDLNETFEGFVLRSEFYWFISALERSRLFIFPWMIRTENAQRRLQDWSLENCKHVRESSGGDIDNTLYSHFRQGLEKTEPAGKVESLLMDEMLDHCITGQLPTGIIVSYAVWELAQKPEWRERLHTELAHASDASNANSNLSPAAIEKLPILNAVVMETLRVYSSNPGPWPRLNSTHATRIGQYSNIPAGTTISASSYCLHRNDNVFPQPNEWRPERWLKADDRQRSEMNRWFWAFGSGPFMCLGSHFAILGMSF</sequence>
<dbReference type="InterPro" id="IPR036396">
    <property type="entry name" value="Cyt_P450_sf"/>
</dbReference>
<dbReference type="EMBL" id="QGMJ01000513">
    <property type="protein sequence ID" value="TVY35549.1"/>
    <property type="molecule type" value="Genomic_DNA"/>
</dbReference>
<keyword evidence="4 5" id="KW-0408">Iron</keyword>
<evidence type="ECO:0000256" key="1">
    <source>
        <dbReference type="ARBA" id="ARBA00001971"/>
    </source>
</evidence>
<dbReference type="Pfam" id="PF00067">
    <property type="entry name" value="p450"/>
    <property type="match status" value="1"/>
</dbReference>
<dbReference type="Gene3D" id="1.10.630.10">
    <property type="entry name" value="Cytochrome P450"/>
    <property type="match status" value="1"/>
</dbReference>
<protein>
    <submittedName>
        <fullName evidence="7">Putative sterigmatocystin biosynthesis P450 monooxygenase</fullName>
    </submittedName>
</protein>
<keyword evidence="5" id="KW-0349">Heme</keyword>
<dbReference type="OrthoDB" id="1470350at2759"/>
<feature type="binding site" description="axial binding residue" evidence="5">
    <location>
        <position position="450"/>
    </location>
    <ligand>
        <name>heme</name>
        <dbReference type="ChEBI" id="CHEBI:30413"/>
    </ligand>
    <ligandPart>
        <name>Fe</name>
        <dbReference type="ChEBI" id="CHEBI:18248"/>
    </ligandPart>
</feature>
<dbReference type="Proteomes" id="UP000462212">
    <property type="component" value="Unassembled WGS sequence"/>
</dbReference>
<keyword evidence="3 5" id="KW-0479">Metal-binding</keyword>
<comment type="caution">
    <text evidence="7">The sequence shown here is derived from an EMBL/GenBank/DDBJ whole genome shotgun (WGS) entry which is preliminary data.</text>
</comment>
<keyword evidence="8" id="KW-1185">Reference proteome</keyword>
<dbReference type="PANTHER" id="PTHR24305:SF166">
    <property type="entry name" value="CYTOCHROME P450 12A4, MITOCHONDRIAL-RELATED"/>
    <property type="match status" value="1"/>
</dbReference>
<evidence type="ECO:0000313" key="8">
    <source>
        <dbReference type="Proteomes" id="UP000462212"/>
    </source>
</evidence>
<dbReference type="InterPro" id="IPR002403">
    <property type="entry name" value="Cyt_P450_E_grp-IV"/>
</dbReference>
<dbReference type="SUPFAM" id="SSF48264">
    <property type="entry name" value="Cytochrome P450"/>
    <property type="match status" value="1"/>
</dbReference>
<evidence type="ECO:0000256" key="6">
    <source>
        <dbReference type="SAM" id="Phobius"/>
    </source>
</evidence>
<evidence type="ECO:0000313" key="7">
    <source>
        <dbReference type="EMBL" id="TVY35549.1"/>
    </source>
</evidence>
<organism evidence="7 8">
    <name type="scientific">Lachnellula subtilissima</name>
    <dbReference type="NCBI Taxonomy" id="602034"/>
    <lineage>
        <taxon>Eukaryota</taxon>
        <taxon>Fungi</taxon>
        <taxon>Dikarya</taxon>
        <taxon>Ascomycota</taxon>
        <taxon>Pezizomycotina</taxon>
        <taxon>Leotiomycetes</taxon>
        <taxon>Helotiales</taxon>
        <taxon>Lachnaceae</taxon>
        <taxon>Lachnellula</taxon>
    </lineage>
</organism>
<dbReference type="InterPro" id="IPR050121">
    <property type="entry name" value="Cytochrome_P450_monoxygenase"/>
</dbReference>
<evidence type="ECO:0000256" key="3">
    <source>
        <dbReference type="ARBA" id="ARBA00022723"/>
    </source>
</evidence>
<keyword evidence="7" id="KW-0503">Monooxygenase</keyword>
<dbReference type="GO" id="GO:0016705">
    <property type="term" value="F:oxidoreductase activity, acting on paired donors, with incorporation or reduction of molecular oxygen"/>
    <property type="evidence" value="ECO:0007669"/>
    <property type="project" value="InterPro"/>
</dbReference>
<dbReference type="InterPro" id="IPR001128">
    <property type="entry name" value="Cyt_P450"/>
</dbReference>